<reference evidence="1" key="1">
    <citation type="submission" date="2020-08" db="EMBL/GenBank/DDBJ databases">
        <title>Genome public.</title>
        <authorList>
            <person name="Liu C."/>
            <person name="Sun Q."/>
        </authorList>
    </citation>
    <scope>NUCLEOTIDE SEQUENCE</scope>
    <source>
        <strain evidence="1">NSJ-33</strain>
    </source>
</reference>
<accession>A0A926E3Q1</accession>
<dbReference type="InterPro" id="IPR052058">
    <property type="entry name" value="Alcohol_O-acetyltransferase"/>
</dbReference>
<keyword evidence="2" id="KW-1185">Reference proteome</keyword>
<gene>
    <name evidence="1" type="ORF">H8710_02800</name>
</gene>
<evidence type="ECO:0000313" key="1">
    <source>
        <dbReference type="EMBL" id="MBC8558993.1"/>
    </source>
</evidence>
<proteinExistence type="predicted"/>
<dbReference type="AlphaFoldDB" id="A0A926E3Q1"/>
<dbReference type="EMBL" id="JACRSV010000001">
    <property type="protein sequence ID" value="MBC8558993.1"/>
    <property type="molecule type" value="Genomic_DNA"/>
</dbReference>
<dbReference type="PANTHER" id="PTHR28037">
    <property type="entry name" value="ALCOHOL O-ACETYLTRANSFERASE 1-RELATED"/>
    <property type="match status" value="1"/>
</dbReference>
<comment type="caution">
    <text evidence="1">The sequence shown here is derived from an EMBL/GenBank/DDBJ whole genome shotgun (WGS) entry which is preliminary data.</text>
</comment>
<name>A0A926E3Q1_9FIRM</name>
<evidence type="ECO:0000313" key="2">
    <source>
        <dbReference type="Proteomes" id="UP000610760"/>
    </source>
</evidence>
<dbReference type="PANTHER" id="PTHR28037:SF1">
    <property type="entry name" value="ALCOHOL O-ACETYLTRANSFERASE 1-RELATED"/>
    <property type="match status" value="1"/>
</dbReference>
<dbReference type="RefSeq" id="WP_249293887.1">
    <property type="nucleotide sequence ID" value="NZ_JACRSV010000001.1"/>
</dbReference>
<sequence>MDNWYRLDNAAKIFPAVTKKSNTSVYRIAVRLKANVDPEKLQSAAEMALKRYPLMAVKLRRGVFWNFFDKNESPILISEENNYPCSPLIPKQNRGYFLRVLYYKQQISLEVFHALTDGAGAIEFLKTLLYQYFRLKGKEIDPQGIVLLPGQVPEQCELDDSFRKYYKPVKKAKVKRQPSFRIVGTPLEPFGNNIIHGVFPAKALNSHAKNKGVTLTEYLTASLIYAIYLSYQQYGLQKEPVVISVPVNLRRFFPSKTLRNFFAVANVGATVNAETGFDALLAEVSKEMKEKASKEALQEIISDNVHLERNYGVKFVPLFLKNIVLKQAFNIQGENLKTITISNLGNIRFPDDLAEEIEEISVILYPTLKSPINCGMCSFGDRLNVSFARTIRESDLIFRFFKLVAEDSGLEPEIYSNDWGFGV</sequence>
<dbReference type="Proteomes" id="UP000610760">
    <property type="component" value="Unassembled WGS sequence"/>
</dbReference>
<protein>
    <submittedName>
        <fullName evidence="1">Alcohol acetyltransferase</fullName>
    </submittedName>
</protein>
<organism evidence="1 2">
    <name type="scientific">Fumia xinanensis</name>
    <dbReference type="NCBI Taxonomy" id="2763659"/>
    <lineage>
        <taxon>Bacteria</taxon>
        <taxon>Bacillati</taxon>
        <taxon>Bacillota</taxon>
        <taxon>Clostridia</taxon>
        <taxon>Eubacteriales</taxon>
        <taxon>Oscillospiraceae</taxon>
        <taxon>Fumia</taxon>
    </lineage>
</organism>